<reference evidence="2" key="1">
    <citation type="submission" date="2023-01" db="EMBL/GenBank/DDBJ databases">
        <authorList>
            <person name="Van Ghelder C."/>
            <person name="Rancurel C."/>
        </authorList>
    </citation>
    <scope>NUCLEOTIDE SEQUENCE</scope>
    <source>
        <strain evidence="2">CNCM I-4278</strain>
    </source>
</reference>
<dbReference type="OrthoDB" id="337486at2759"/>
<dbReference type="PANTHER" id="PTHR14303">
    <property type="entry name" value="DNA POLYMERASE DELTA SUBUNIT 4"/>
    <property type="match status" value="1"/>
</dbReference>
<feature type="region of interest" description="Disordered" evidence="1">
    <location>
        <begin position="1"/>
        <end position="26"/>
    </location>
</feature>
<dbReference type="GO" id="GO:0000731">
    <property type="term" value="P:DNA synthesis involved in DNA repair"/>
    <property type="evidence" value="ECO:0007669"/>
    <property type="project" value="InterPro"/>
</dbReference>
<dbReference type="GO" id="GO:0006261">
    <property type="term" value="P:DNA-templated DNA replication"/>
    <property type="evidence" value="ECO:0007669"/>
    <property type="project" value="TreeGrafter"/>
</dbReference>
<evidence type="ECO:0000313" key="2">
    <source>
        <dbReference type="EMBL" id="CAI6275892.1"/>
    </source>
</evidence>
<gene>
    <name evidence="2" type="ORF">PDIGIT_LOCUS1914</name>
</gene>
<dbReference type="AlphaFoldDB" id="A0A9W4U433"/>
<evidence type="ECO:0000256" key="1">
    <source>
        <dbReference type="SAM" id="MobiDB-lite"/>
    </source>
</evidence>
<evidence type="ECO:0008006" key="4">
    <source>
        <dbReference type="Google" id="ProtNLM"/>
    </source>
</evidence>
<dbReference type="GO" id="GO:0003887">
    <property type="term" value="F:DNA-directed DNA polymerase activity"/>
    <property type="evidence" value="ECO:0007669"/>
    <property type="project" value="TreeGrafter"/>
</dbReference>
<comment type="caution">
    <text evidence="2">The sequence shown here is derived from an EMBL/GenBank/DDBJ whole genome shotgun (WGS) entry which is preliminary data.</text>
</comment>
<protein>
    <recommendedName>
        <fullName evidence="4">DNA polymerase delta subunit 4</fullName>
    </recommendedName>
</protein>
<dbReference type="GO" id="GO:0043625">
    <property type="term" value="C:delta DNA polymerase complex"/>
    <property type="evidence" value="ECO:0007669"/>
    <property type="project" value="TreeGrafter"/>
</dbReference>
<dbReference type="Pfam" id="PF04081">
    <property type="entry name" value="DNA_pol_delta_4"/>
    <property type="match status" value="1"/>
</dbReference>
<sequence>MAPPQRRRVGAQPKSQSTLAFHGASNRVTKPGARALNVKKNLVEKSAINDAKDVVDVVDVDDAEEQHTTGEAAIIQQTVQEEEHEDTPEEVEAKKTTPKAIRAYLEKEEKSHSIAPRAHQKDLSVEERMLRKFDLSGQYGPCTGIARLKRWKRAHRLGLEPSVEVLAVLLKEQEGKDKLTVQKSYVDELLNSQAEIDV</sequence>
<dbReference type="InterPro" id="IPR007218">
    <property type="entry name" value="DNA_pol_delta_4"/>
</dbReference>
<dbReference type="PANTHER" id="PTHR14303:SF0">
    <property type="entry name" value="DNA POLYMERASE DELTA SUBUNIT 4"/>
    <property type="match status" value="1"/>
</dbReference>
<accession>A0A9W4U433</accession>
<keyword evidence="3" id="KW-1185">Reference proteome</keyword>
<dbReference type="EMBL" id="CAOQHR010000001">
    <property type="protein sequence ID" value="CAI6275892.1"/>
    <property type="molecule type" value="Genomic_DNA"/>
</dbReference>
<name>A0A9W4U433_9PLEO</name>
<evidence type="ECO:0000313" key="3">
    <source>
        <dbReference type="Proteomes" id="UP001152607"/>
    </source>
</evidence>
<proteinExistence type="predicted"/>
<organism evidence="2 3">
    <name type="scientific">Periconia digitata</name>
    <dbReference type="NCBI Taxonomy" id="1303443"/>
    <lineage>
        <taxon>Eukaryota</taxon>
        <taxon>Fungi</taxon>
        <taxon>Dikarya</taxon>
        <taxon>Ascomycota</taxon>
        <taxon>Pezizomycotina</taxon>
        <taxon>Dothideomycetes</taxon>
        <taxon>Pleosporomycetidae</taxon>
        <taxon>Pleosporales</taxon>
        <taxon>Massarineae</taxon>
        <taxon>Periconiaceae</taxon>
        <taxon>Periconia</taxon>
    </lineage>
</organism>
<dbReference type="Proteomes" id="UP001152607">
    <property type="component" value="Unassembled WGS sequence"/>
</dbReference>